<reference evidence="2" key="1">
    <citation type="journal article" date="2019" name="Int. J. Syst. Evol. Microbiol.">
        <title>The Global Catalogue of Microorganisms (GCM) 10K type strain sequencing project: providing services to taxonomists for standard genome sequencing and annotation.</title>
        <authorList>
            <consortium name="The Broad Institute Genomics Platform"/>
            <consortium name="The Broad Institute Genome Sequencing Center for Infectious Disease"/>
            <person name="Wu L."/>
            <person name="Ma J."/>
        </authorList>
    </citation>
    <scope>NUCLEOTIDE SEQUENCE [LARGE SCALE GENOMIC DNA]</scope>
    <source>
        <strain evidence="2">JCM 14046</strain>
    </source>
</reference>
<dbReference type="SUPFAM" id="SSF52540">
    <property type="entry name" value="P-loop containing nucleoside triphosphate hydrolases"/>
    <property type="match status" value="1"/>
</dbReference>
<accession>A0ABP5B356</accession>
<dbReference type="RefSeq" id="WP_344008813.1">
    <property type="nucleotide sequence ID" value="NZ_BAAAMY010000011.1"/>
</dbReference>
<gene>
    <name evidence="1" type="ORF">GCM10009737_33730</name>
</gene>
<evidence type="ECO:0000313" key="1">
    <source>
        <dbReference type="EMBL" id="GAA1929067.1"/>
    </source>
</evidence>
<dbReference type="EMBL" id="BAAAMY010000011">
    <property type="protein sequence ID" value="GAA1929067.1"/>
    <property type="molecule type" value="Genomic_DNA"/>
</dbReference>
<keyword evidence="2" id="KW-1185">Reference proteome</keyword>
<dbReference type="Gene3D" id="3.40.50.300">
    <property type="entry name" value="P-loop containing nucleotide triphosphate hydrolases"/>
    <property type="match status" value="1"/>
</dbReference>
<dbReference type="Proteomes" id="UP001501612">
    <property type="component" value="Unassembled WGS sequence"/>
</dbReference>
<name>A0ABP5B356_9ACTN</name>
<organism evidence="1 2">
    <name type="scientific">Nocardioides lentus</name>
    <dbReference type="NCBI Taxonomy" id="338077"/>
    <lineage>
        <taxon>Bacteria</taxon>
        <taxon>Bacillati</taxon>
        <taxon>Actinomycetota</taxon>
        <taxon>Actinomycetes</taxon>
        <taxon>Propionibacteriales</taxon>
        <taxon>Nocardioidaceae</taxon>
        <taxon>Nocardioides</taxon>
    </lineage>
</organism>
<protein>
    <submittedName>
        <fullName evidence="1">DUF1611 domain-containing protein</fullName>
    </submittedName>
</protein>
<dbReference type="InterPro" id="IPR027417">
    <property type="entry name" value="P-loop_NTPase"/>
</dbReference>
<comment type="caution">
    <text evidence="1">The sequence shown here is derived from an EMBL/GenBank/DDBJ whole genome shotgun (WGS) entry which is preliminary data.</text>
</comment>
<evidence type="ECO:0000313" key="2">
    <source>
        <dbReference type="Proteomes" id="UP001501612"/>
    </source>
</evidence>
<proteinExistence type="predicted"/>
<sequence>MDITPLSPQRLRAVKASYTTRYVAAALESSADGYHLETDRAPRAGDVVVARVTEIGKHTRLEGPASRRQLLFVGDEVLLAYGPRYAPDQFLAEVPEDLGPCDLVAAGGLAGRVVDQHAAIDDATRIEPLGLLADARGVVTLAEHAPYDATPAPRDDATPSGTRPLVVGVLGTSMNSGKSTVLASLVNGLTRAGLVVGAGKATGTGAGNDANLFHDAGAVRVLDFTDFGLPSTFRLDLAAVRDVWTALVDQLALDGPDVVVVEVADGLYQGETAQLLADPAYAGRVDVVLFAAQDALGAAGGVGRLAELGLPVRAASGVVTASPLAAGEAGAALAATGVPVVDTFALCDPAVATGLLGLAVGAAR</sequence>